<keyword evidence="1" id="KW-0472">Membrane</keyword>
<feature type="transmembrane region" description="Helical" evidence="1">
    <location>
        <begin position="117"/>
        <end position="135"/>
    </location>
</feature>
<organism evidence="2 3">
    <name type="scientific">Spirosoma sordidisoli</name>
    <dbReference type="NCBI Taxonomy" id="2502893"/>
    <lineage>
        <taxon>Bacteria</taxon>
        <taxon>Pseudomonadati</taxon>
        <taxon>Bacteroidota</taxon>
        <taxon>Cytophagia</taxon>
        <taxon>Cytophagales</taxon>
        <taxon>Cytophagaceae</taxon>
        <taxon>Spirosoma</taxon>
    </lineage>
</organism>
<evidence type="ECO:0000313" key="3">
    <source>
        <dbReference type="Proteomes" id="UP000290407"/>
    </source>
</evidence>
<keyword evidence="1" id="KW-1133">Transmembrane helix</keyword>
<protein>
    <submittedName>
        <fullName evidence="2">Uncharacterized protein</fullName>
    </submittedName>
</protein>
<sequence>MALTTIQLKTLRYDLQELAHIDYHDVLTELLDHYATLTEQKMETGLSFEEASRWAWAELGSGKGLQAIQADFVRNIRQQIRRQHMGVLKSYFRWPTIVLTALVGVLVYLVVPMLSDRTLTIGLVGVTLVPLAALLRGYWYGDHHRENVDKIVWKYVYRVGVLPVNVFQIMVNANFFSDSPASARVFLQTHTSVVTMLSLLLLIYAASFIQLYQQKYVYKHV</sequence>
<comment type="caution">
    <text evidence="2">The sequence shown here is derived from an EMBL/GenBank/DDBJ whole genome shotgun (WGS) entry which is preliminary data.</text>
</comment>
<gene>
    <name evidence="2" type="ORF">EQG79_16205</name>
</gene>
<feature type="transmembrane region" description="Helical" evidence="1">
    <location>
        <begin position="155"/>
        <end position="173"/>
    </location>
</feature>
<evidence type="ECO:0000313" key="2">
    <source>
        <dbReference type="EMBL" id="RYC68946.1"/>
    </source>
</evidence>
<keyword evidence="1" id="KW-0812">Transmembrane</keyword>
<evidence type="ECO:0000256" key="1">
    <source>
        <dbReference type="SAM" id="Phobius"/>
    </source>
</evidence>
<accession>A0A4Q2UIJ8</accession>
<reference evidence="2 3" key="1">
    <citation type="submission" date="2019-01" db="EMBL/GenBank/DDBJ databases">
        <title>Spirosoma flava sp. nov., a propanil-degrading bacterium isolated from herbicide-contaminated soil.</title>
        <authorList>
            <person name="Zhang L."/>
            <person name="Jiang J.-D."/>
        </authorList>
    </citation>
    <scope>NUCLEOTIDE SEQUENCE [LARGE SCALE GENOMIC DNA]</scope>
    <source>
        <strain evidence="2 3">TY50</strain>
    </source>
</reference>
<dbReference type="Proteomes" id="UP000290407">
    <property type="component" value="Unassembled WGS sequence"/>
</dbReference>
<keyword evidence="3" id="KW-1185">Reference proteome</keyword>
<name>A0A4Q2UIJ8_9BACT</name>
<dbReference type="EMBL" id="SBLB01000004">
    <property type="protein sequence ID" value="RYC68946.1"/>
    <property type="molecule type" value="Genomic_DNA"/>
</dbReference>
<dbReference type="RefSeq" id="WP_129602591.1">
    <property type="nucleotide sequence ID" value="NZ_SBLB01000004.1"/>
</dbReference>
<dbReference type="AlphaFoldDB" id="A0A4Q2UIJ8"/>
<proteinExistence type="predicted"/>
<feature type="transmembrane region" description="Helical" evidence="1">
    <location>
        <begin position="91"/>
        <end position="111"/>
    </location>
</feature>
<feature type="transmembrane region" description="Helical" evidence="1">
    <location>
        <begin position="193"/>
        <end position="212"/>
    </location>
</feature>